<dbReference type="PANTHER" id="PTHR46696">
    <property type="entry name" value="P450, PUTATIVE (EUROFUNG)-RELATED"/>
    <property type="match status" value="1"/>
</dbReference>
<evidence type="ECO:0000313" key="7">
    <source>
        <dbReference type="EMBL" id="OEJ29042.1"/>
    </source>
</evidence>
<dbReference type="PRINTS" id="PR00359">
    <property type="entry name" value="BP450"/>
</dbReference>
<dbReference type="GO" id="GO:0016705">
    <property type="term" value="F:oxidoreductase activity, acting on paired donors, with incorporation or reduction of molecular oxygen"/>
    <property type="evidence" value="ECO:0007669"/>
    <property type="project" value="InterPro"/>
</dbReference>
<dbReference type="Proteomes" id="UP000095759">
    <property type="component" value="Unassembled WGS sequence"/>
</dbReference>
<evidence type="ECO:0000256" key="3">
    <source>
        <dbReference type="ARBA" id="ARBA00022723"/>
    </source>
</evidence>
<keyword evidence="3" id="KW-0479">Metal-binding</keyword>
<evidence type="ECO:0000256" key="5">
    <source>
        <dbReference type="ARBA" id="ARBA00023004"/>
    </source>
</evidence>
<dbReference type="Gene3D" id="1.10.630.10">
    <property type="entry name" value="Cytochrome P450"/>
    <property type="match status" value="1"/>
</dbReference>
<dbReference type="GO" id="GO:0005506">
    <property type="term" value="F:iron ion binding"/>
    <property type="evidence" value="ECO:0007669"/>
    <property type="project" value="InterPro"/>
</dbReference>
<gene>
    <name evidence="7" type="ORF">AS594_36160</name>
</gene>
<reference evidence="7 8" key="1">
    <citation type="submission" date="2016-08" db="EMBL/GenBank/DDBJ databases">
        <title>Complete genome sequence of Streptomyces agglomeratus strain 6-3-2, a novel anti-MRSA actinomycete isolated from Wuli of Tebit, China.</title>
        <authorList>
            <person name="Chen X."/>
        </authorList>
    </citation>
    <scope>NUCLEOTIDE SEQUENCE [LARGE SCALE GENOMIC DNA]</scope>
    <source>
        <strain evidence="7 8">6-3-2</strain>
    </source>
</reference>
<evidence type="ECO:0000313" key="8">
    <source>
        <dbReference type="Proteomes" id="UP000095759"/>
    </source>
</evidence>
<evidence type="ECO:0000256" key="4">
    <source>
        <dbReference type="ARBA" id="ARBA00023002"/>
    </source>
</evidence>
<dbReference type="AlphaFoldDB" id="A0A1E5PHN9"/>
<dbReference type="Pfam" id="PF00067">
    <property type="entry name" value="p450"/>
    <property type="match status" value="1"/>
</dbReference>
<keyword evidence="6" id="KW-0503">Monooxygenase</keyword>
<keyword evidence="2" id="KW-0349">Heme</keyword>
<dbReference type="InterPro" id="IPR002397">
    <property type="entry name" value="Cyt_P450_B"/>
</dbReference>
<protein>
    <submittedName>
        <fullName evidence="7">Cytochrome</fullName>
    </submittedName>
</protein>
<evidence type="ECO:0000256" key="2">
    <source>
        <dbReference type="ARBA" id="ARBA00022617"/>
    </source>
</evidence>
<dbReference type="SUPFAM" id="SSF48264">
    <property type="entry name" value="Cytochrome P450"/>
    <property type="match status" value="1"/>
</dbReference>
<keyword evidence="8" id="KW-1185">Reference proteome</keyword>
<dbReference type="OrthoDB" id="5500002at2"/>
<name>A0A1E5PHN9_9ACTN</name>
<dbReference type="EMBL" id="MEHJ01000001">
    <property type="protein sequence ID" value="OEJ29042.1"/>
    <property type="molecule type" value="Genomic_DNA"/>
</dbReference>
<evidence type="ECO:0000256" key="6">
    <source>
        <dbReference type="ARBA" id="ARBA00023033"/>
    </source>
</evidence>
<dbReference type="GO" id="GO:0004497">
    <property type="term" value="F:monooxygenase activity"/>
    <property type="evidence" value="ECO:0007669"/>
    <property type="project" value="UniProtKB-KW"/>
</dbReference>
<dbReference type="PANTHER" id="PTHR46696:SF1">
    <property type="entry name" value="CYTOCHROME P450 YJIB-RELATED"/>
    <property type="match status" value="1"/>
</dbReference>
<dbReference type="CDD" id="cd11029">
    <property type="entry name" value="CYP107-like"/>
    <property type="match status" value="1"/>
</dbReference>
<sequence length="410" mass="45040">MTHDSSTPLAQPFGPDFQADPHAVFAQLREKGPAHRIALPDGSPVWLITRECDVRRGLADPRFSVDKQHSGSGFKGFSLPPALDANLLNLDAGDHLRLRRLVAQGFTPRHVDGMRNHIQRAVDTFVRQLLGRLETDGPADLVAEFAKPLPLKVIGDLFVIPAEEQGPFSEWISGMLTPTSGEELVQSIGSIHRYLVDLVASRRANPGNDILSGLIAARDEEDRLTEDELVSLAFLILGAGSENVQHQISNAVMTLLDHPDQLSELREKPELLPAAVEELLRYAHPNLSAIRRFPTEPVDVGEVRIPAGDTVLFSLASAHRDPARYPQPDRFDIHRLDKDHLALGHGLHYCLGASLARTQITLALNALLRRLPGLRLASAPEDVRWTTTFRFRAPRELPVILGPGGPTATS</sequence>
<dbReference type="GO" id="GO:0020037">
    <property type="term" value="F:heme binding"/>
    <property type="evidence" value="ECO:0007669"/>
    <property type="project" value="InterPro"/>
</dbReference>
<dbReference type="FunFam" id="1.10.630.10:FF:000018">
    <property type="entry name" value="Cytochrome P450 monooxygenase"/>
    <property type="match status" value="1"/>
</dbReference>
<evidence type="ECO:0000256" key="1">
    <source>
        <dbReference type="ARBA" id="ARBA00010617"/>
    </source>
</evidence>
<proteinExistence type="inferred from homology"/>
<comment type="similarity">
    <text evidence="1">Belongs to the cytochrome P450 family.</text>
</comment>
<organism evidence="7 8">
    <name type="scientific">Streptomyces agglomeratus</name>
    <dbReference type="NCBI Taxonomy" id="285458"/>
    <lineage>
        <taxon>Bacteria</taxon>
        <taxon>Bacillati</taxon>
        <taxon>Actinomycetota</taxon>
        <taxon>Actinomycetes</taxon>
        <taxon>Kitasatosporales</taxon>
        <taxon>Streptomycetaceae</taxon>
        <taxon>Streptomyces</taxon>
    </lineage>
</organism>
<dbReference type="RefSeq" id="WP_069935862.1">
    <property type="nucleotide sequence ID" value="NZ_MEHJ01000001.1"/>
</dbReference>
<dbReference type="InterPro" id="IPR036396">
    <property type="entry name" value="Cyt_P450_sf"/>
</dbReference>
<comment type="caution">
    <text evidence="7">The sequence shown here is derived from an EMBL/GenBank/DDBJ whole genome shotgun (WGS) entry which is preliminary data.</text>
</comment>
<dbReference type="InterPro" id="IPR001128">
    <property type="entry name" value="Cyt_P450"/>
</dbReference>
<keyword evidence="5" id="KW-0408">Iron</keyword>
<accession>A0A1E5PHN9</accession>
<keyword evidence="4" id="KW-0560">Oxidoreductase</keyword>